<dbReference type="Pfam" id="PF00593">
    <property type="entry name" value="TonB_dep_Rec_b-barrel"/>
    <property type="match status" value="1"/>
</dbReference>
<proteinExistence type="inferred from homology"/>
<dbReference type="PANTHER" id="PTHR30069:SF29">
    <property type="entry name" value="HEMOGLOBIN AND HEMOGLOBIN-HAPTOGLOBIN-BINDING PROTEIN 1-RELATED"/>
    <property type="match status" value="1"/>
</dbReference>
<keyword evidence="6 11" id="KW-0798">TonB box</keyword>
<dbReference type="NCBIfam" id="TIGR04056">
    <property type="entry name" value="OMP_RagA_SusC"/>
    <property type="match status" value="1"/>
</dbReference>
<gene>
    <name evidence="14" type="ORF">SAMN06265379_101682</name>
</gene>
<dbReference type="RefSeq" id="WP_185957418.1">
    <property type="nucleotide sequence ID" value="NZ_FXTB01000001.1"/>
</dbReference>
<dbReference type="InterPro" id="IPR012910">
    <property type="entry name" value="Plug_dom"/>
</dbReference>
<dbReference type="PANTHER" id="PTHR30069">
    <property type="entry name" value="TONB-DEPENDENT OUTER MEMBRANE RECEPTOR"/>
    <property type="match status" value="1"/>
</dbReference>
<keyword evidence="2 10" id="KW-0813">Transport</keyword>
<dbReference type="InterPro" id="IPR008969">
    <property type="entry name" value="CarboxyPept-like_regulatory"/>
</dbReference>
<evidence type="ECO:0000256" key="3">
    <source>
        <dbReference type="ARBA" id="ARBA00022452"/>
    </source>
</evidence>
<protein>
    <submittedName>
        <fullName evidence="14">TonB-linked outer membrane protein, SusC/RagA family</fullName>
    </submittedName>
</protein>
<evidence type="ECO:0000256" key="9">
    <source>
        <dbReference type="ARBA" id="ARBA00023237"/>
    </source>
</evidence>
<comment type="subcellular location">
    <subcellularLocation>
        <location evidence="1 10">Cell outer membrane</location>
        <topology evidence="1 10">Multi-pass membrane protein</topology>
    </subcellularLocation>
</comment>
<evidence type="ECO:0000256" key="6">
    <source>
        <dbReference type="ARBA" id="ARBA00023077"/>
    </source>
</evidence>
<dbReference type="Pfam" id="PF07715">
    <property type="entry name" value="Plug"/>
    <property type="match status" value="1"/>
</dbReference>
<dbReference type="Gene3D" id="2.40.170.20">
    <property type="entry name" value="TonB-dependent receptor, beta-barrel domain"/>
    <property type="match status" value="1"/>
</dbReference>
<evidence type="ECO:0000259" key="13">
    <source>
        <dbReference type="Pfam" id="PF07715"/>
    </source>
</evidence>
<feature type="domain" description="TonB-dependent receptor plug" evidence="13">
    <location>
        <begin position="151"/>
        <end position="263"/>
    </location>
</feature>
<dbReference type="InterPro" id="IPR039426">
    <property type="entry name" value="TonB-dep_rcpt-like"/>
</dbReference>
<keyword evidence="4 10" id="KW-0812">Transmembrane</keyword>
<evidence type="ECO:0000313" key="15">
    <source>
        <dbReference type="Proteomes" id="UP000319040"/>
    </source>
</evidence>
<dbReference type="InterPro" id="IPR037066">
    <property type="entry name" value="Plug_dom_sf"/>
</dbReference>
<evidence type="ECO:0000256" key="2">
    <source>
        <dbReference type="ARBA" id="ARBA00022448"/>
    </source>
</evidence>
<sequence>MEQKFKIMLNYRLQKMAGFFLLFSFALLVLPQSGWANDKREPKGPLGNVMLEQSHQVTTILVKGKVIDLSGMAVPGVNILEKGTTNGAITNFDGEYALEVSSAATLVFSFIGFQTQEVQVAGRERIDIVLSAETLGLDEVVVTAMGVVAEKKNLNFAVQAVNAEELTRDKQSNFVDALQGRVAGVEISGAGGSPSANSQIVIRGVSSIDPGMGNEPIFILNGMHVSGGASKAAEINPNDIENVTILKGAAAAALYGSEAANGAIMITTKSGKAGAVKVSLNSTVQIDRATRVPELQSTYLRGGLGVYRHESKGGWGPMKPAGTTTFDNVENYLENGIYQKYDLSVSGGSEKFTTYASASYSDHTGIVPEDYLKRFTVLLKSDYDIRKNLSLGLMANISNRESRGAGSMGSIYSWPIDNDMLNYKNADGSIRWLYVNPNNRYDSPLNPFWSRYEDSGKSESYRTLLQGTIKWSPIKNLDLTGRIGYDLTNSEGLYTTTPRWGLPEGRDQPTAEDLPHLGSMSQSDGKGTVLNFGGLAQYKYVVNEDFTFDLLAGVDFKRSQGRSTGFKGYHFKTPGLESFSNLSTILQEDIYLNRSRKDIYGIFGELKLDYRGIAHVGVTGRNDVSSTLAEDKNSYFYPSYSGGFIFTELLNINSNLISFGKIRANWAKVGKDTNPYKQHNYFKAWPQHPDEGYGVDPVSSGNPFLDPEFTTSWEVGADFRLFNDKTRLDFAYYSTFVDGQIVTVRVSPTTGNILQTRNEGDISNKGVEITWNQKILSSGRFSWYSTTNFAHNDGTVGDLPGDVKEIYHYAGQVGTIRPASYEHGPIFGVSGKDYLRNDAGQVIVGQDGIPLINSSSSLLIANREADFTIGFENTWQYANWSLSALISMRKGGDVVNGTKSSLLSSGMAKTLEDYRNRQIVVKGVVEQPDGSYVPNTKPVVFDQLYYSNYYAPVGTNFIEDGSLVRLANLTLAYDISHLSKQIGISHLKLSVSGRNLFLWTNYSGSDPIVNYTGNSGGAGTYGVDYLRTPNTRSLSFNISANF</sequence>
<keyword evidence="3 10" id="KW-1134">Transmembrane beta strand</keyword>
<name>A0A521B3W0_SACCC</name>
<comment type="similarity">
    <text evidence="10 11">Belongs to the TonB-dependent receptor family.</text>
</comment>
<dbReference type="InterPro" id="IPR023996">
    <property type="entry name" value="TonB-dep_OMP_SusC/RagA"/>
</dbReference>
<feature type="domain" description="TonB-dependent receptor-like beta-barrel" evidence="12">
    <location>
        <begin position="423"/>
        <end position="806"/>
    </location>
</feature>
<dbReference type="GO" id="GO:0015344">
    <property type="term" value="F:siderophore uptake transmembrane transporter activity"/>
    <property type="evidence" value="ECO:0007669"/>
    <property type="project" value="TreeGrafter"/>
</dbReference>
<dbReference type="NCBIfam" id="TIGR04057">
    <property type="entry name" value="SusC_RagA_signa"/>
    <property type="match status" value="1"/>
</dbReference>
<dbReference type="GO" id="GO:0009279">
    <property type="term" value="C:cell outer membrane"/>
    <property type="evidence" value="ECO:0007669"/>
    <property type="project" value="UniProtKB-SubCell"/>
</dbReference>
<dbReference type="SUPFAM" id="SSF49464">
    <property type="entry name" value="Carboxypeptidase regulatory domain-like"/>
    <property type="match status" value="1"/>
</dbReference>
<keyword evidence="7 10" id="KW-0472">Membrane</keyword>
<dbReference type="EMBL" id="FXTB01000001">
    <property type="protein sequence ID" value="SMO41762.1"/>
    <property type="molecule type" value="Genomic_DNA"/>
</dbReference>
<evidence type="ECO:0000256" key="4">
    <source>
        <dbReference type="ARBA" id="ARBA00022692"/>
    </source>
</evidence>
<dbReference type="Pfam" id="PF13715">
    <property type="entry name" value="CarbopepD_reg_2"/>
    <property type="match status" value="1"/>
</dbReference>
<dbReference type="Gene3D" id="2.170.130.10">
    <property type="entry name" value="TonB-dependent receptor, plug domain"/>
    <property type="match status" value="1"/>
</dbReference>
<keyword evidence="5" id="KW-0732">Signal</keyword>
<evidence type="ECO:0000256" key="7">
    <source>
        <dbReference type="ARBA" id="ARBA00023136"/>
    </source>
</evidence>
<evidence type="ECO:0000259" key="12">
    <source>
        <dbReference type="Pfam" id="PF00593"/>
    </source>
</evidence>
<dbReference type="GO" id="GO:0044718">
    <property type="term" value="P:siderophore transmembrane transport"/>
    <property type="evidence" value="ECO:0007669"/>
    <property type="project" value="TreeGrafter"/>
</dbReference>
<evidence type="ECO:0000256" key="1">
    <source>
        <dbReference type="ARBA" id="ARBA00004571"/>
    </source>
</evidence>
<dbReference type="Proteomes" id="UP000319040">
    <property type="component" value="Unassembled WGS sequence"/>
</dbReference>
<dbReference type="InterPro" id="IPR023997">
    <property type="entry name" value="TonB-dep_OMP_SusC/RagA_CS"/>
</dbReference>
<evidence type="ECO:0000313" key="14">
    <source>
        <dbReference type="EMBL" id="SMO41762.1"/>
    </source>
</evidence>
<dbReference type="PROSITE" id="PS52016">
    <property type="entry name" value="TONB_DEPENDENT_REC_3"/>
    <property type="match status" value="1"/>
</dbReference>
<keyword evidence="8" id="KW-0675">Receptor</keyword>
<evidence type="ECO:0000256" key="8">
    <source>
        <dbReference type="ARBA" id="ARBA00023170"/>
    </source>
</evidence>
<organism evidence="14 15">
    <name type="scientific">Saccharicrinis carchari</name>
    <dbReference type="NCBI Taxonomy" id="1168039"/>
    <lineage>
        <taxon>Bacteria</taxon>
        <taxon>Pseudomonadati</taxon>
        <taxon>Bacteroidota</taxon>
        <taxon>Bacteroidia</taxon>
        <taxon>Marinilabiliales</taxon>
        <taxon>Marinilabiliaceae</taxon>
        <taxon>Saccharicrinis</taxon>
    </lineage>
</organism>
<evidence type="ECO:0000256" key="5">
    <source>
        <dbReference type="ARBA" id="ARBA00022729"/>
    </source>
</evidence>
<keyword evidence="15" id="KW-1185">Reference proteome</keyword>
<reference evidence="14 15" key="1">
    <citation type="submission" date="2017-05" db="EMBL/GenBank/DDBJ databases">
        <authorList>
            <person name="Varghese N."/>
            <person name="Submissions S."/>
        </authorList>
    </citation>
    <scope>NUCLEOTIDE SEQUENCE [LARGE SCALE GENOMIC DNA]</scope>
    <source>
        <strain evidence="14 15">DSM 27040</strain>
    </source>
</reference>
<evidence type="ECO:0000256" key="11">
    <source>
        <dbReference type="RuleBase" id="RU003357"/>
    </source>
</evidence>
<dbReference type="SUPFAM" id="SSF56935">
    <property type="entry name" value="Porins"/>
    <property type="match status" value="1"/>
</dbReference>
<dbReference type="AlphaFoldDB" id="A0A521B3W0"/>
<dbReference type="InterPro" id="IPR000531">
    <property type="entry name" value="Beta-barrel_TonB"/>
</dbReference>
<evidence type="ECO:0000256" key="10">
    <source>
        <dbReference type="PROSITE-ProRule" id="PRU01360"/>
    </source>
</evidence>
<dbReference type="InterPro" id="IPR036942">
    <property type="entry name" value="Beta-barrel_TonB_sf"/>
</dbReference>
<accession>A0A521B3W0</accession>
<keyword evidence="9 10" id="KW-0998">Cell outer membrane</keyword>